<dbReference type="Proteomes" id="UP000241769">
    <property type="component" value="Unassembled WGS sequence"/>
</dbReference>
<comment type="caution">
    <text evidence="3">The sequence shown here is derived from an EMBL/GenBank/DDBJ whole genome shotgun (WGS) entry which is preliminary data.</text>
</comment>
<accession>A0A2P6NIB5</accession>
<sequence length="388" mass="45539">MTSTETSPPPWNSSDQDTILKLKRELSRVKQNLDDKNGEIHRLEYELERRQDSYIRREGDYRDRIHVLENKLNKERSVADGMVHIRDMQRQVLSGINTLKQSKKDMERDFDDLVIEKRQELRKAQDANQLREEEVAEWTKTLNDLLKEVENLKQTAKKLDQENSELRRQNRLLSRQCKFEMEVPLLFVEAKKKIKELTSLLMKTEGALQSQEAQTQHMKDKINHLIIGNYNYNDLSSDKERMYQEEIAKLKMTLEIHQRDDDLQLSKYENLVVAADLTGGPKTSTEEDDEPDIPVDDADQSEDDEKEHVLRYRQQQREVASAPRSTTRPFLFTNSRQEREEDKARMGLRSFGQLTSVYTPTSDRRTPLDDSKSPASIMDDLLQEEINL</sequence>
<protein>
    <submittedName>
        <fullName evidence="3">Thyroid receptor-interacting protein 11-like</fullName>
    </submittedName>
</protein>
<keyword evidence="3" id="KW-0675">Receptor</keyword>
<feature type="compositionally biased region" description="Polar residues" evidence="2">
    <location>
        <begin position="323"/>
        <end position="335"/>
    </location>
</feature>
<proteinExistence type="predicted"/>
<evidence type="ECO:0000313" key="4">
    <source>
        <dbReference type="Proteomes" id="UP000241769"/>
    </source>
</evidence>
<keyword evidence="1" id="KW-0175">Coiled coil</keyword>
<evidence type="ECO:0000256" key="2">
    <source>
        <dbReference type="SAM" id="MobiDB-lite"/>
    </source>
</evidence>
<organism evidence="3 4">
    <name type="scientific">Planoprotostelium fungivorum</name>
    <dbReference type="NCBI Taxonomy" id="1890364"/>
    <lineage>
        <taxon>Eukaryota</taxon>
        <taxon>Amoebozoa</taxon>
        <taxon>Evosea</taxon>
        <taxon>Variosea</taxon>
        <taxon>Cavosteliida</taxon>
        <taxon>Cavosteliaceae</taxon>
        <taxon>Planoprotostelium</taxon>
    </lineage>
</organism>
<feature type="compositionally biased region" description="Polar residues" evidence="2">
    <location>
        <begin position="352"/>
        <end position="361"/>
    </location>
</feature>
<reference evidence="3 4" key="1">
    <citation type="journal article" date="2018" name="Genome Biol. Evol.">
        <title>Multiple Roots of Fruiting Body Formation in Amoebozoa.</title>
        <authorList>
            <person name="Hillmann F."/>
            <person name="Forbes G."/>
            <person name="Novohradska S."/>
            <person name="Ferling I."/>
            <person name="Riege K."/>
            <person name="Groth M."/>
            <person name="Westermann M."/>
            <person name="Marz M."/>
            <person name="Spaller T."/>
            <person name="Winckler T."/>
            <person name="Schaap P."/>
            <person name="Glockner G."/>
        </authorList>
    </citation>
    <scope>NUCLEOTIDE SEQUENCE [LARGE SCALE GENOMIC DNA]</scope>
    <source>
        <strain evidence="3 4">Jena</strain>
    </source>
</reference>
<dbReference type="AlphaFoldDB" id="A0A2P6NIB5"/>
<feature type="compositionally biased region" description="Basic and acidic residues" evidence="2">
    <location>
        <begin position="336"/>
        <end position="345"/>
    </location>
</feature>
<name>A0A2P6NIB5_9EUKA</name>
<dbReference type="InParanoid" id="A0A2P6NIB5"/>
<evidence type="ECO:0000313" key="3">
    <source>
        <dbReference type="EMBL" id="PRP83679.1"/>
    </source>
</evidence>
<feature type="coiled-coil region" evidence="1">
    <location>
        <begin position="96"/>
        <end position="214"/>
    </location>
</feature>
<evidence type="ECO:0000256" key="1">
    <source>
        <dbReference type="SAM" id="Coils"/>
    </source>
</evidence>
<dbReference type="EMBL" id="MDYQ01000078">
    <property type="protein sequence ID" value="PRP83679.1"/>
    <property type="molecule type" value="Genomic_DNA"/>
</dbReference>
<gene>
    <name evidence="3" type="ORF">PROFUN_03834</name>
</gene>
<dbReference type="OrthoDB" id="193329at2759"/>
<feature type="compositionally biased region" description="Basic and acidic residues" evidence="2">
    <location>
        <begin position="362"/>
        <end position="372"/>
    </location>
</feature>
<keyword evidence="4" id="KW-1185">Reference proteome</keyword>
<feature type="region of interest" description="Disordered" evidence="2">
    <location>
        <begin position="278"/>
        <end position="388"/>
    </location>
</feature>
<feature type="compositionally biased region" description="Acidic residues" evidence="2">
    <location>
        <begin position="286"/>
        <end position="305"/>
    </location>
</feature>
<feature type="coiled-coil region" evidence="1">
    <location>
        <begin position="19"/>
        <end position="46"/>
    </location>
</feature>